<reference evidence="2 3" key="1">
    <citation type="journal article" date="2013" name="Curr. Biol.">
        <title>The Genome of the Foraminiferan Reticulomyxa filosa.</title>
        <authorList>
            <person name="Glockner G."/>
            <person name="Hulsmann N."/>
            <person name="Schleicher M."/>
            <person name="Noegel A.A."/>
            <person name="Eichinger L."/>
            <person name="Gallinger C."/>
            <person name="Pawlowski J."/>
            <person name="Sierra R."/>
            <person name="Euteneuer U."/>
            <person name="Pillet L."/>
            <person name="Moustafa A."/>
            <person name="Platzer M."/>
            <person name="Groth M."/>
            <person name="Szafranski K."/>
            <person name="Schliwa M."/>
        </authorList>
    </citation>
    <scope>NUCLEOTIDE SEQUENCE [LARGE SCALE GENOMIC DNA]</scope>
</reference>
<dbReference type="InterPro" id="IPR051372">
    <property type="entry name" value="CWC21"/>
</dbReference>
<keyword evidence="3" id="KW-1185">Reference proteome</keyword>
<protein>
    <recommendedName>
        <fullName evidence="4">CWF21 domain-containing protein</fullName>
    </recommendedName>
</protein>
<evidence type="ECO:0008006" key="4">
    <source>
        <dbReference type="Google" id="ProtNLM"/>
    </source>
</evidence>
<sequence>MYNNIGLRTPRGSGTNGYIQTNLAHISRPREEFIVGLKRNPNNSQKKQTLNSAVRHKKKGQNALKTDPKTLDHEKNRRMEALVFKQRCKFEELGMEETLIELKLKGYREQLAAKMSVNESSPLSHAADKSGTSSSLKKKGGITDLQNSHEMSEEKKRLNQRMLDALSLKEDEAGQVIEVTDNKAKYHKRLDKKTHHDHDDKQDSHAKSKNKKKQKGDFENDSESQSESASESANAHANGSDNEAMIMMTEIIIMIKTKKKKMMMMMMTIM</sequence>
<feature type="compositionally biased region" description="Basic and acidic residues" evidence="1">
    <location>
        <begin position="194"/>
        <end position="206"/>
    </location>
</feature>
<evidence type="ECO:0000256" key="1">
    <source>
        <dbReference type="SAM" id="MobiDB-lite"/>
    </source>
</evidence>
<dbReference type="AlphaFoldDB" id="X6M717"/>
<evidence type="ECO:0000313" key="3">
    <source>
        <dbReference type="Proteomes" id="UP000023152"/>
    </source>
</evidence>
<evidence type="ECO:0000313" key="2">
    <source>
        <dbReference type="EMBL" id="ETO09793.1"/>
    </source>
</evidence>
<feature type="compositionally biased region" description="Polar residues" evidence="1">
    <location>
        <begin position="41"/>
        <end position="52"/>
    </location>
</feature>
<feature type="region of interest" description="Disordered" evidence="1">
    <location>
        <begin position="116"/>
        <end position="158"/>
    </location>
</feature>
<accession>X6M717</accession>
<gene>
    <name evidence="2" type="ORF">RFI_27584</name>
</gene>
<dbReference type="OrthoDB" id="10267305at2759"/>
<dbReference type="EMBL" id="ASPP01023903">
    <property type="protein sequence ID" value="ETO09793.1"/>
    <property type="molecule type" value="Genomic_DNA"/>
</dbReference>
<feature type="non-terminal residue" evidence="2">
    <location>
        <position position="270"/>
    </location>
</feature>
<dbReference type="PANTHER" id="PTHR36562:SF5">
    <property type="entry name" value="SERINE_ARGININE REPETITIVE MATRIX 2"/>
    <property type="match status" value="1"/>
</dbReference>
<dbReference type="GO" id="GO:0005634">
    <property type="term" value="C:nucleus"/>
    <property type="evidence" value="ECO:0007669"/>
    <property type="project" value="TreeGrafter"/>
</dbReference>
<dbReference type="PANTHER" id="PTHR36562">
    <property type="entry name" value="SERINE/ARGININE REPETITIVE MATRIX 2"/>
    <property type="match status" value="1"/>
</dbReference>
<comment type="caution">
    <text evidence="2">The sequence shown here is derived from an EMBL/GenBank/DDBJ whole genome shotgun (WGS) entry which is preliminary data.</text>
</comment>
<dbReference type="Proteomes" id="UP000023152">
    <property type="component" value="Unassembled WGS sequence"/>
</dbReference>
<name>X6M717_RETFI</name>
<proteinExistence type="predicted"/>
<feature type="compositionally biased region" description="Low complexity" evidence="1">
    <location>
        <begin position="225"/>
        <end position="241"/>
    </location>
</feature>
<dbReference type="CDD" id="cd21372">
    <property type="entry name" value="cwf21_CWC21-like"/>
    <property type="match status" value="1"/>
</dbReference>
<organism evidence="2 3">
    <name type="scientific">Reticulomyxa filosa</name>
    <dbReference type="NCBI Taxonomy" id="46433"/>
    <lineage>
        <taxon>Eukaryota</taxon>
        <taxon>Sar</taxon>
        <taxon>Rhizaria</taxon>
        <taxon>Retaria</taxon>
        <taxon>Foraminifera</taxon>
        <taxon>Monothalamids</taxon>
        <taxon>Reticulomyxidae</taxon>
        <taxon>Reticulomyxa</taxon>
    </lineage>
</organism>
<feature type="region of interest" description="Disordered" evidence="1">
    <location>
        <begin position="41"/>
        <end position="68"/>
    </location>
</feature>
<feature type="region of interest" description="Disordered" evidence="1">
    <location>
        <begin position="179"/>
        <end position="241"/>
    </location>
</feature>